<reference evidence="4 5" key="2">
    <citation type="submission" date="2018-11" db="EMBL/GenBank/DDBJ databases">
        <authorList>
            <consortium name="Pathogen Informatics"/>
        </authorList>
    </citation>
    <scope>NUCLEOTIDE SEQUENCE [LARGE SCALE GENOMIC DNA]</scope>
    <source>
        <strain evidence="4 5">Egypt</strain>
    </source>
</reference>
<evidence type="ECO:0000256" key="1">
    <source>
        <dbReference type="ARBA" id="ARBA00023157"/>
    </source>
</evidence>
<accession>A0A183B702</accession>
<dbReference type="WBParaSite" id="ECPE_0001502701-mRNA-1">
    <property type="protein sequence ID" value="ECPE_0001502701-mRNA-1"/>
    <property type="gene ID" value="ECPE_0001502701"/>
</dbReference>
<evidence type="ECO:0000259" key="3">
    <source>
        <dbReference type="PROSITE" id="PS01180"/>
    </source>
</evidence>
<evidence type="ECO:0000313" key="6">
    <source>
        <dbReference type="WBParaSite" id="ECPE_0001502701-mRNA-1"/>
    </source>
</evidence>
<dbReference type="InterPro" id="IPR000859">
    <property type="entry name" value="CUB_dom"/>
</dbReference>
<dbReference type="InterPro" id="IPR035914">
    <property type="entry name" value="Sperma_CUB_dom_sf"/>
</dbReference>
<keyword evidence="1" id="KW-1015">Disulfide bond</keyword>
<keyword evidence="5" id="KW-1185">Reference proteome</keyword>
<organism evidence="6">
    <name type="scientific">Echinostoma caproni</name>
    <dbReference type="NCBI Taxonomy" id="27848"/>
    <lineage>
        <taxon>Eukaryota</taxon>
        <taxon>Metazoa</taxon>
        <taxon>Spiralia</taxon>
        <taxon>Lophotrochozoa</taxon>
        <taxon>Platyhelminthes</taxon>
        <taxon>Trematoda</taxon>
        <taxon>Digenea</taxon>
        <taxon>Plagiorchiida</taxon>
        <taxon>Echinostomata</taxon>
        <taxon>Echinostomatoidea</taxon>
        <taxon>Echinostomatidae</taxon>
        <taxon>Echinostoma</taxon>
    </lineage>
</organism>
<gene>
    <name evidence="4" type="ORF">ECPE_LOCUS14988</name>
</gene>
<evidence type="ECO:0000313" key="5">
    <source>
        <dbReference type="Proteomes" id="UP000272942"/>
    </source>
</evidence>
<dbReference type="Proteomes" id="UP000272942">
    <property type="component" value="Unassembled WGS sequence"/>
</dbReference>
<proteinExistence type="predicted"/>
<dbReference type="PROSITE" id="PS01180">
    <property type="entry name" value="CUB"/>
    <property type="match status" value="1"/>
</dbReference>
<reference evidence="6" key="1">
    <citation type="submission" date="2016-06" db="UniProtKB">
        <authorList>
            <consortium name="WormBaseParasite"/>
        </authorList>
    </citation>
    <scope>IDENTIFICATION</scope>
</reference>
<dbReference type="SUPFAM" id="SSF49854">
    <property type="entry name" value="Spermadhesin, CUB domain"/>
    <property type="match status" value="1"/>
</dbReference>
<evidence type="ECO:0000313" key="4">
    <source>
        <dbReference type="EMBL" id="VDP92260.1"/>
    </source>
</evidence>
<protein>
    <submittedName>
        <fullName evidence="6">CUB domain-containing protein</fullName>
    </submittedName>
</protein>
<feature type="domain" description="CUB" evidence="3">
    <location>
        <begin position="74"/>
        <end position="192"/>
    </location>
</feature>
<sequence length="218" mass="24210">MASCLRAPVQFWDDPAAKPSAEAWNSWKTTFTDYLDLLCVFSPAVQLTENDRIKFLRHYLGQEGAQSKLTEEQCGTFNFNVDAIVDGWTVPPNNKKFTTQGTCEYTITGVQDKKYQITFSNFKLGSTEKQCGDTYLQISDDETFTEEKPAKLCGSEIPTGLPPSTGHVMHVKLSVGATAPGEVTFTANVKQGGFDFNIEHVDMNRLFGNPLHVLQVLV</sequence>
<dbReference type="AlphaFoldDB" id="A0A183B702"/>
<comment type="caution">
    <text evidence="2">Lacks conserved residue(s) required for the propagation of feature annotation.</text>
</comment>
<dbReference type="EMBL" id="UZAN01059163">
    <property type="protein sequence ID" value="VDP92260.1"/>
    <property type="molecule type" value="Genomic_DNA"/>
</dbReference>
<dbReference type="Pfam" id="PF00431">
    <property type="entry name" value="CUB"/>
    <property type="match status" value="1"/>
</dbReference>
<evidence type="ECO:0000256" key="2">
    <source>
        <dbReference type="PROSITE-ProRule" id="PRU00059"/>
    </source>
</evidence>
<name>A0A183B702_9TREM</name>
<dbReference type="Gene3D" id="2.60.120.290">
    <property type="entry name" value="Spermadhesin, CUB domain"/>
    <property type="match status" value="1"/>
</dbReference>